<dbReference type="PROSITE" id="PS51671">
    <property type="entry name" value="ACT"/>
    <property type="match status" value="1"/>
</dbReference>
<dbReference type="SMART" id="SM00382">
    <property type="entry name" value="AAA"/>
    <property type="match status" value="1"/>
</dbReference>
<proteinExistence type="predicted"/>
<evidence type="ECO:0000259" key="12">
    <source>
        <dbReference type="PROSITE" id="PS50045"/>
    </source>
</evidence>
<dbReference type="GO" id="GO:0003677">
    <property type="term" value="F:DNA binding"/>
    <property type="evidence" value="ECO:0007669"/>
    <property type="project" value="UniProtKB-KW"/>
</dbReference>
<dbReference type="Gene3D" id="3.30.450.20">
    <property type="entry name" value="PAS domain"/>
    <property type="match status" value="1"/>
</dbReference>
<keyword evidence="5" id="KW-0058">Aromatic hydrocarbons catabolism</keyword>
<evidence type="ECO:0000256" key="9">
    <source>
        <dbReference type="ARBA" id="ARBA00023159"/>
    </source>
</evidence>
<dbReference type="PANTHER" id="PTHR32071:SF3">
    <property type="entry name" value="HTH-TYPE TRANSCRIPTIONAL REGULATORY PROTEIN TYRR"/>
    <property type="match status" value="1"/>
</dbReference>
<dbReference type="InterPro" id="IPR058031">
    <property type="entry name" value="AAA_lid_NorR"/>
</dbReference>
<dbReference type="SUPFAM" id="SSF55785">
    <property type="entry name" value="PYP-like sensor domain (PAS domain)"/>
    <property type="match status" value="1"/>
</dbReference>
<accession>A0A1S6HTF0</accession>
<dbReference type="InterPro" id="IPR027417">
    <property type="entry name" value="P-loop_NTPase"/>
</dbReference>
<dbReference type="PROSITE" id="PS00688">
    <property type="entry name" value="SIGMA54_INTERACT_3"/>
    <property type="match status" value="1"/>
</dbReference>
<evidence type="ECO:0000313" key="15">
    <source>
        <dbReference type="EMBL" id="AQS38782.1"/>
    </source>
</evidence>
<dbReference type="InterPro" id="IPR000014">
    <property type="entry name" value="PAS"/>
</dbReference>
<dbReference type="SUPFAM" id="SSF55021">
    <property type="entry name" value="ACT-like"/>
    <property type="match status" value="1"/>
</dbReference>
<dbReference type="Gene3D" id="3.40.50.300">
    <property type="entry name" value="P-loop containing nucleotide triphosphate hydrolases"/>
    <property type="match status" value="1"/>
</dbReference>
<dbReference type="SUPFAM" id="SSF46689">
    <property type="entry name" value="Homeodomain-like"/>
    <property type="match status" value="1"/>
</dbReference>
<dbReference type="PROSITE" id="PS00675">
    <property type="entry name" value="SIGMA54_INTERACT_1"/>
    <property type="match status" value="1"/>
</dbReference>
<dbReference type="InterPro" id="IPR025944">
    <property type="entry name" value="Sigma_54_int_dom_CS"/>
</dbReference>
<dbReference type="PROSITE" id="PS50112">
    <property type="entry name" value="PAS"/>
    <property type="match status" value="1"/>
</dbReference>
<protein>
    <recommendedName>
        <fullName evidence="11">HTH-type transcriptional regulatory protein TyrR</fullName>
    </recommendedName>
</protein>
<name>A0A1S6HTF0_9GAMM</name>
<organism evidence="15 16">
    <name type="scientific">Shewanella psychrophila</name>
    <dbReference type="NCBI Taxonomy" id="225848"/>
    <lineage>
        <taxon>Bacteria</taxon>
        <taxon>Pseudomonadati</taxon>
        <taxon>Pseudomonadota</taxon>
        <taxon>Gammaproteobacteria</taxon>
        <taxon>Alteromonadales</taxon>
        <taxon>Shewanellaceae</taxon>
        <taxon>Shewanella</taxon>
    </lineage>
</organism>
<dbReference type="GO" id="GO:0005524">
    <property type="term" value="F:ATP binding"/>
    <property type="evidence" value="ECO:0007669"/>
    <property type="project" value="UniProtKB-KW"/>
</dbReference>
<evidence type="ECO:0000256" key="5">
    <source>
        <dbReference type="ARBA" id="ARBA00022797"/>
    </source>
</evidence>
<dbReference type="InterPro" id="IPR002078">
    <property type="entry name" value="Sigma_54_int"/>
</dbReference>
<keyword evidence="8" id="KW-0238">DNA-binding</keyword>
<evidence type="ECO:0000256" key="2">
    <source>
        <dbReference type="ARBA" id="ARBA00022490"/>
    </source>
</evidence>
<dbReference type="Pfam" id="PF18024">
    <property type="entry name" value="HTH_50"/>
    <property type="match status" value="1"/>
</dbReference>
<dbReference type="InterPro" id="IPR025662">
    <property type="entry name" value="Sigma_54_int_dom_ATP-bd_1"/>
</dbReference>
<evidence type="ECO:0000256" key="11">
    <source>
        <dbReference type="ARBA" id="ARBA00029500"/>
    </source>
</evidence>
<sequence length="534" mass="60281">MDGLLFVSYPNNDTINKGKFDSMRLEVCCLDRVGLAKDILMILEGYGINLIAIDASNQGFLYLQFAEVNFDVLSELLPLIRKVEGVHDVRTVSFMPSEQEHYALKTLLKTLPDSVFSIDVKGRVRIVNESALMTVGMAEHEIIDEPLNHWVQGFNFSRWLSESLVLAQATRVNIGQNEYLAEMLPIYLPDESDKSILAGAVVSLKSPARVGKQFNALQSQTVGFENVLVTSDKMKEVLVQARRMAQLDAPLLITGETGTGKELMARACHDASMRREHPFIAINCAALPDSAAEEELFGFVSNGTVVKRGFFEEGKGGTVFLDEIAEMSKSAQVKLLRLLQDGTFRRLGEDNEVRADVRIICSTQKNLAELCQTGEFREDLYYRIHVLSFHMPSLRERKVDVIPLTEMFLEHYSQQLSIPIRRISAQCREHLLNYAWPGNVRQLKNAIFRAVSMWDGSAELSVEHLKLPSYAEGFGYFDHQFEGSLDQAMKQFESSLLRRLYPAYPSTRQLAKKLGVSHTAIANKLREYKISKQK</sequence>
<dbReference type="Pfam" id="PF00158">
    <property type="entry name" value="Sigma54_activat"/>
    <property type="match status" value="1"/>
</dbReference>
<evidence type="ECO:0000313" key="16">
    <source>
        <dbReference type="Proteomes" id="UP000189545"/>
    </source>
</evidence>
<evidence type="ECO:0000256" key="3">
    <source>
        <dbReference type="ARBA" id="ARBA00022491"/>
    </source>
</evidence>
<evidence type="ECO:0000256" key="8">
    <source>
        <dbReference type="ARBA" id="ARBA00023125"/>
    </source>
</evidence>
<dbReference type="Gene3D" id="3.30.70.260">
    <property type="match status" value="1"/>
</dbReference>
<keyword evidence="2" id="KW-0963">Cytoplasm</keyword>
<dbReference type="InterPro" id="IPR030828">
    <property type="entry name" value="HTH_TyrR"/>
</dbReference>
<dbReference type="InterPro" id="IPR045865">
    <property type="entry name" value="ACT-like_dom_sf"/>
</dbReference>
<dbReference type="EMBL" id="CP014782">
    <property type="protein sequence ID" value="AQS38782.1"/>
    <property type="molecule type" value="Genomic_DNA"/>
</dbReference>
<dbReference type="InterPro" id="IPR003593">
    <property type="entry name" value="AAA+_ATPase"/>
</dbReference>
<keyword evidence="16" id="KW-1185">Reference proteome</keyword>
<dbReference type="SUPFAM" id="SSF52540">
    <property type="entry name" value="P-loop containing nucleoside triphosphate hydrolases"/>
    <property type="match status" value="1"/>
</dbReference>
<dbReference type="GO" id="GO:0006355">
    <property type="term" value="P:regulation of DNA-templated transcription"/>
    <property type="evidence" value="ECO:0007669"/>
    <property type="project" value="InterPro"/>
</dbReference>
<dbReference type="NCBIfam" id="TIGR04381">
    <property type="entry name" value="HTH_TypR"/>
    <property type="match status" value="1"/>
</dbReference>
<keyword evidence="6" id="KW-0067">ATP-binding</keyword>
<dbReference type="Gene3D" id="1.10.10.60">
    <property type="entry name" value="Homeodomain-like"/>
    <property type="match status" value="1"/>
</dbReference>
<evidence type="ECO:0000259" key="14">
    <source>
        <dbReference type="PROSITE" id="PS51671"/>
    </source>
</evidence>
<dbReference type="AlphaFoldDB" id="A0A1S6HTF0"/>
<dbReference type="Gene3D" id="1.10.8.60">
    <property type="match status" value="1"/>
</dbReference>
<evidence type="ECO:0000256" key="10">
    <source>
        <dbReference type="ARBA" id="ARBA00023163"/>
    </source>
</evidence>
<dbReference type="STRING" id="225848.Sps_03664"/>
<evidence type="ECO:0000256" key="4">
    <source>
        <dbReference type="ARBA" id="ARBA00022741"/>
    </source>
</evidence>
<dbReference type="PANTHER" id="PTHR32071">
    <property type="entry name" value="TRANSCRIPTIONAL REGULATORY PROTEIN"/>
    <property type="match status" value="1"/>
</dbReference>
<dbReference type="InterPro" id="IPR035965">
    <property type="entry name" value="PAS-like_dom_sf"/>
</dbReference>
<dbReference type="Pfam" id="PF25601">
    <property type="entry name" value="AAA_lid_14"/>
    <property type="match status" value="1"/>
</dbReference>
<gene>
    <name evidence="15" type="ORF">Sps_03664</name>
</gene>
<dbReference type="InterPro" id="IPR002912">
    <property type="entry name" value="ACT_dom"/>
</dbReference>
<dbReference type="GO" id="GO:0005737">
    <property type="term" value="C:cytoplasm"/>
    <property type="evidence" value="ECO:0007669"/>
    <property type="project" value="UniProtKB-SubCell"/>
</dbReference>
<keyword evidence="3" id="KW-0678">Repressor</keyword>
<keyword evidence="9" id="KW-0010">Activator</keyword>
<feature type="domain" description="Sigma-54 factor interaction" evidence="12">
    <location>
        <begin position="227"/>
        <end position="452"/>
    </location>
</feature>
<comment type="subcellular location">
    <subcellularLocation>
        <location evidence="1">Cytoplasm</location>
    </subcellularLocation>
</comment>
<dbReference type="NCBIfam" id="NF008085">
    <property type="entry name" value="PRK10820.1"/>
    <property type="match status" value="1"/>
</dbReference>
<dbReference type="PROSITE" id="PS50045">
    <property type="entry name" value="SIGMA54_INTERACT_4"/>
    <property type="match status" value="1"/>
</dbReference>
<dbReference type="CDD" id="cd00009">
    <property type="entry name" value="AAA"/>
    <property type="match status" value="1"/>
</dbReference>
<feature type="domain" description="ACT" evidence="14">
    <location>
        <begin position="24"/>
        <end position="94"/>
    </location>
</feature>
<evidence type="ECO:0000256" key="7">
    <source>
        <dbReference type="ARBA" id="ARBA00023015"/>
    </source>
</evidence>
<reference evidence="15 16" key="1">
    <citation type="submission" date="2016-03" db="EMBL/GenBank/DDBJ databases">
        <title>Complete genome sequence of Shewanella psychrophila WP2, a deep sea bacterium isolated from west Pacific sediment.</title>
        <authorList>
            <person name="Xu G."/>
            <person name="Jian H."/>
        </authorList>
    </citation>
    <scope>NUCLEOTIDE SEQUENCE [LARGE SCALE GENOMIC DNA]</scope>
    <source>
        <strain evidence="15 16">WP2</strain>
    </source>
</reference>
<dbReference type="KEGG" id="spsw:Sps_03664"/>
<dbReference type="Proteomes" id="UP000189545">
    <property type="component" value="Chromosome"/>
</dbReference>
<evidence type="ECO:0000259" key="13">
    <source>
        <dbReference type="PROSITE" id="PS50112"/>
    </source>
</evidence>
<dbReference type="FunFam" id="3.40.50.300:FF:000006">
    <property type="entry name" value="DNA-binding transcriptional regulator NtrC"/>
    <property type="match status" value="1"/>
</dbReference>
<keyword evidence="7" id="KW-0805">Transcription regulation</keyword>
<evidence type="ECO:0000256" key="6">
    <source>
        <dbReference type="ARBA" id="ARBA00022840"/>
    </source>
</evidence>
<keyword evidence="4" id="KW-0547">Nucleotide-binding</keyword>
<dbReference type="InterPro" id="IPR009057">
    <property type="entry name" value="Homeodomain-like_sf"/>
</dbReference>
<feature type="domain" description="PAS" evidence="13">
    <location>
        <begin position="100"/>
        <end position="145"/>
    </location>
</feature>
<keyword evidence="10" id="KW-0804">Transcription</keyword>
<evidence type="ECO:0000256" key="1">
    <source>
        <dbReference type="ARBA" id="ARBA00004496"/>
    </source>
</evidence>